<keyword evidence="3" id="KW-1185">Reference proteome</keyword>
<sequence length="350" mass="37590">MAKLYNKPLFGLDLSTTGVKAVDLERRGRTYRLRGFATEPLPSGAISDHAVVDPDAVSAAIGRARKGVKARTKFVAASVAGAAVITKKISIPAGLEESEQQSQVELEADYHLPAGIESMYLDFQVLGPDPADEANQLEVLLVACKRDVVDGHLEAIEKAGLKASVIDVDPFAVENAFELGAPEDYLEQTVALLNIGAQVTNINVLHRGQSIFTRDHYFGGQQLVESIAESYGWQEAQAEQRLARGDLPEDYTQRVLDPFLQNLAMEIGRSLDFYASNQPEHPVDRVVVSGGCALLPGVAESLEAQLDVGVTVANPFAGMKVGGGLKRNGLEQVAPRLMVATGLALRSFDP</sequence>
<dbReference type="PANTHER" id="PTHR32432:SF3">
    <property type="entry name" value="ETHANOLAMINE UTILIZATION PROTEIN EUTJ"/>
    <property type="match status" value="1"/>
</dbReference>
<proteinExistence type="predicted"/>
<dbReference type="OrthoDB" id="9773403at2"/>
<dbReference type="CDD" id="cd24049">
    <property type="entry name" value="ASKHA_NBD_PilM"/>
    <property type="match status" value="1"/>
</dbReference>
<dbReference type="InterPro" id="IPR043129">
    <property type="entry name" value="ATPase_NBD"/>
</dbReference>
<dbReference type="RefSeq" id="WP_054964949.1">
    <property type="nucleotide sequence ID" value="NZ_FMUN01000004.1"/>
</dbReference>
<dbReference type="NCBIfam" id="TIGR01175">
    <property type="entry name" value="pilM"/>
    <property type="match status" value="1"/>
</dbReference>
<dbReference type="Gene3D" id="3.30.1490.300">
    <property type="match status" value="1"/>
</dbReference>
<accession>A0A0P9GM33</accession>
<dbReference type="EMBL" id="FMUN01000004">
    <property type="protein sequence ID" value="SCY25089.1"/>
    <property type="molecule type" value="Genomic_DNA"/>
</dbReference>
<dbReference type="PATRIC" id="fig|381306.5.peg.1953"/>
<dbReference type="STRING" id="381306.AN478_01995"/>
<dbReference type="InterPro" id="IPR050696">
    <property type="entry name" value="FtsA/MreB"/>
</dbReference>
<dbReference type="PIRSF" id="PIRSF019169">
    <property type="entry name" value="PilM"/>
    <property type="match status" value="1"/>
</dbReference>
<dbReference type="Pfam" id="PF11104">
    <property type="entry name" value="PilM_2"/>
    <property type="match status" value="1"/>
</dbReference>
<dbReference type="AlphaFoldDB" id="A0A0P9GM33"/>
<feature type="domain" description="SHS2" evidence="1">
    <location>
        <begin position="9"/>
        <end position="177"/>
    </location>
</feature>
<gene>
    <name evidence="2" type="ORF">SAMN05661077_1589</name>
</gene>
<dbReference type="SMART" id="SM00842">
    <property type="entry name" value="FtsA"/>
    <property type="match status" value="1"/>
</dbReference>
<evidence type="ECO:0000313" key="2">
    <source>
        <dbReference type="EMBL" id="SCY25089.1"/>
    </source>
</evidence>
<evidence type="ECO:0000259" key="1">
    <source>
        <dbReference type="SMART" id="SM00842"/>
    </source>
</evidence>
<dbReference type="Gene3D" id="3.30.420.40">
    <property type="match status" value="2"/>
</dbReference>
<dbReference type="InterPro" id="IPR003494">
    <property type="entry name" value="SHS2_FtsA"/>
</dbReference>
<reference evidence="3" key="1">
    <citation type="submission" date="2016-10" db="EMBL/GenBank/DDBJ databases">
        <authorList>
            <person name="Varghese N."/>
        </authorList>
    </citation>
    <scope>NUCLEOTIDE SEQUENCE [LARGE SCALE GENOMIC DNA]</scope>
    <source>
        <strain evidence="3">HL 19</strain>
    </source>
</reference>
<organism evidence="2 3">
    <name type="scientific">Thiohalorhabdus denitrificans</name>
    <dbReference type="NCBI Taxonomy" id="381306"/>
    <lineage>
        <taxon>Bacteria</taxon>
        <taxon>Pseudomonadati</taxon>
        <taxon>Pseudomonadota</taxon>
        <taxon>Gammaproteobacteria</taxon>
        <taxon>Thiohalorhabdales</taxon>
        <taxon>Thiohalorhabdaceae</taxon>
        <taxon>Thiohalorhabdus</taxon>
    </lineage>
</organism>
<dbReference type="GO" id="GO:0051301">
    <property type="term" value="P:cell division"/>
    <property type="evidence" value="ECO:0007669"/>
    <property type="project" value="InterPro"/>
</dbReference>
<dbReference type="SUPFAM" id="SSF53067">
    <property type="entry name" value="Actin-like ATPase domain"/>
    <property type="match status" value="2"/>
</dbReference>
<dbReference type="Proteomes" id="UP000183104">
    <property type="component" value="Unassembled WGS sequence"/>
</dbReference>
<protein>
    <submittedName>
        <fullName evidence="2">Type IV pilus assembly protein PilM</fullName>
    </submittedName>
</protein>
<dbReference type="InterPro" id="IPR005883">
    <property type="entry name" value="PilM"/>
</dbReference>
<dbReference type="PANTHER" id="PTHR32432">
    <property type="entry name" value="CELL DIVISION PROTEIN FTSA-RELATED"/>
    <property type="match status" value="1"/>
</dbReference>
<evidence type="ECO:0000313" key="3">
    <source>
        <dbReference type="Proteomes" id="UP000183104"/>
    </source>
</evidence>
<name>A0A0P9GM33_9GAMM</name>